<dbReference type="EMBL" id="CP054614">
    <property type="protein sequence ID" value="QKS57599.1"/>
    <property type="molecule type" value="Genomic_DNA"/>
</dbReference>
<gene>
    <name evidence="1" type="ORF">DFQ00_1471</name>
    <name evidence="2" type="ORF">HUB98_15660</name>
</gene>
<protein>
    <recommendedName>
        <fullName evidence="5">WXG100 family type VII secretion target</fullName>
    </recommendedName>
</protein>
<evidence type="ECO:0000313" key="1">
    <source>
        <dbReference type="EMBL" id="PYE42084.1"/>
    </source>
</evidence>
<evidence type="ECO:0000313" key="3">
    <source>
        <dbReference type="Proteomes" id="UP000247790"/>
    </source>
</evidence>
<dbReference type="AlphaFoldDB" id="A0A2V4W359"/>
<sequence>MSRSIVVELVDLMNAEKEINLLMDMLEANKRHVRSIDESIGDWKGKSSEELRRKMDRFQNILGDWIEDFKQQQIELVKYTYRMERADRGN</sequence>
<evidence type="ECO:0008006" key="5">
    <source>
        <dbReference type="Google" id="ProtNLM"/>
    </source>
</evidence>
<proteinExistence type="predicted"/>
<dbReference type="EMBL" id="QJSW01000047">
    <property type="protein sequence ID" value="PYE42084.1"/>
    <property type="molecule type" value="Genomic_DNA"/>
</dbReference>
<name>A0A2V4W359_PAEBA</name>
<dbReference type="RefSeq" id="WP_110899741.1">
    <property type="nucleotide sequence ID" value="NZ_CP054614.1"/>
</dbReference>
<evidence type="ECO:0000313" key="2">
    <source>
        <dbReference type="EMBL" id="QKS57599.1"/>
    </source>
</evidence>
<reference evidence="1 3" key="1">
    <citation type="submission" date="2018-06" db="EMBL/GenBank/DDBJ databases">
        <title>Genomic Encyclopedia of Type Strains, Phase III (KMG-III): the genomes of soil and plant-associated and newly described type strains.</title>
        <authorList>
            <person name="Whitman W."/>
        </authorList>
    </citation>
    <scope>NUCLEOTIDE SEQUENCE [LARGE SCALE GENOMIC DNA]</scope>
    <source>
        <strain evidence="1 3">CECT 7022</strain>
    </source>
</reference>
<organism evidence="1 3">
    <name type="scientific">Paenibacillus barcinonensis</name>
    <dbReference type="NCBI Taxonomy" id="198119"/>
    <lineage>
        <taxon>Bacteria</taxon>
        <taxon>Bacillati</taxon>
        <taxon>Bacillota</taxon>
        <taxon>Bacilli</taxon>
        <taxon>Bacillales</taxon>
        <taxon>Paenibacillaceae</taxon>
        <taxon>Paenibacillus</taxon>
    </lineage>
</organism>
<accession>A0A2V4W359</accession>
<dbReference type="Proteomes" id="UP000247790">
    <property type="component" value="Unassembled WGS sequence"/>
</dbReference>
<dbReference type="OrthoDB" id="2639383at2"/>
<dbReference type="Proteomes" id="UP000509327">
    <property type="component" value="Chromosome"/>
</dbReference>
<reference evidence="2 4" key="2">
    <citation type="submission" date="2020-06" db="EMBL/GenBank/DDBJ databases">
        <title>Complete genome of Paenibacillus barcinonensis KACC11450.</title>
        <authorList>
            <person name="Kim M."/>
            <person name="Park Y.-J."/>
            <person name="Shin J.-H."/>
        </authorList>
    </citation>
    <scope>NUCLEOTIDE SEQUENCE [LARGE SCALE GENOMIC DNA]</scope>
    <source>
        <strain evidence="2 4">KACC11450</strain>
    </source>
</reference>
<evidence type="ECO:0000313" key="4">
    <source>
        <dbReference type="Proteomes" id="UP000509327"/>
    </source>
</evidence>
<keyword evidence="4" id="KW-1185">Reference proteome</keyword>